<evidence type="ECO:0000256" key="3">
    <source>
        <dbReference type="ARBA" id="ARBA00022741"/>
    </source>
</evidence>
<accession>G0VIX4</accession>
<dbReference type="Proteomes" id="UP000001640">
    <property type="component" value="Chromosome 8"/>
</dbReference>
<name>G0VIX4_NAUCA</name>
<evidence type="ECO:0000256" key="1">
    <source>
        <dbReference type="ARBA" id="ARBA00006432"/>
    </source>
</evidence>
<dbReference type="GO" id="GO:0033611">
    <property type="term" value="P:oxalate catabolic process"/>
    <property type="evidence" value="ECO:0007669"/>
    <property type="project" value="EnsemblFungi"/>
</dbReference>
<dbReference type="RefSeq" id="XP_003677800.1">
    <property type="nucleotide sequence ID" value="XM_003677752.1"/>
</dbReference>
<dbReference type="SUPFAM" id="SSF56801">
    <property type="entry name" value="Acetyl-CoA synthetase-like"/>
    <property type="match status" value="1"/>
</dbReference>
<dbReference type="OrthoDB" id="3633556at2759"/>
<reference key="2">
    <citation type="submission" date="2011-08" db="EMBL/GenBank/DDBJ databases">
        <title>Genome sequence of Naumovozyma castellii.</title>
        <authorList>
            <person name="Gordon J.L."/>
            <person name="Armisen D."/>
            <person name="Proux-Wera E."/>
            <person name="OhEigeartaigh S.S."/>
            <person name="Byrne K.P."/>
            <person name="Wolfe K.H."/>
        </authorList>
    </citation>
    <scope>NUCLEOTIDE SEQUENCE</scope>
    <source>
        <strain>Type strain:CBS 4309</strain>
    </source>
</reference>
<dbReference type="GO" id="GO:0031956">
    <property type="term" value="F:medium-chain fatty acid-CoA ligase activity"/>
    <property type="evidence" value="ECO:0007669"/>
    <property type="project" value="TreeGrafter"/>
</dbReference>
<dbReference type="AlphaFoldDB" id="G0VIX4"/>
<dbReference type="GO" id="GO:0050203">
    <property type="term" value="F:oxalate-CoA ligase activity"/>
    <property type="evidence" value="ECO:0007669"/>
    <property type="project" value="EnsemblFungi"/>
</dbReference>
<dbReference type="CDD" id="cd05926">
    <property type="entry name" value="FACL_fum10p_like"/>
    <property type="match status" value="1"/>
</dbReference>
<dbReference type="InterPro" id="IPR042099">
    <property type="entry name" value="ANL_N_sf"/>
</dbReference>
<dbReference type="Gene3D" id="3.30.300.30">
    <property type="match status" value="1"/>
</dbReference>
<dbReference type="InParanoid" id="G0VIX4"/>
<evidence type="ECO:0000313" key="8">
    <source>
        <dbReference type="Proteomes" id="UP000001640"/>
    </source>
</evidence>
<protein>
    <recommendedName>
        <fullName evidence="9">Peroxisomal-coenzyme A synthetase</fullName>
    </recommendedName>
</protein>
<dbReference type="GO" id="GO:0005782">
    <property type="term" value="C:peroxisomal matrix"/>
    <property type="evidence" value="ECO:0007669"/>
    <property type="project" value="EnsemblFungi"/>
</dbReference>
<dbReference type="HOGENOM" id="CLU_000022_59_0_1"/>
<dbReference type="GO" id="GO:0006631">
    <property type="term" value="P:fatty acid metabolic process"/>
    <property type="evidence" value="ECO:0007669"/>
    <property type="project" value="TreeGrafter"/>
</dbReference>
<evidence type="ECO:0008006" key="9">
    <source>
        <dbReference type="Google" id="ProtNLM"/>
    </source>
</evidence>
<dbReference type="InterPro" id="IPR020845">
    <property type="entry name" value="AMP-binding_CS"/>
</dbReference>
<comment type="similarity">
    <text evidence="1">Belongs to the ATP-dependent AMP-binding enzyme family.</text>
</comment>
<dbReference type="PANTHER" id="PTHR43201">
    <property type="entry name" value="ACYL-COA SYNTHETASE"/>
    <property type="match status" value="1"/>
</dbReference>
<evidence type="ECO:0000259" key="5">
    <source>
        <dbReference type="Pfam" id="PF00501"/>
    </source>
</evidence>
<dbReference type="OMA" id="TFRGYYR"/>
<dbReference type="GO" id="GO:0005524">
    <property type="term" value="F:ATP binding"/>
    <property type="evidence" value="ECO:0007669"/>
    <property type="project" value="UniProtKB-KW"/>
</dbReference>
<dbReference type="GO" id="GO:0003729">
    <property type="term" value="F:mRNA binding"/>
    <property type="evidence" value="ECO:0007669"/>
    <property type="project" value="EnsemblFungi"/>
</dbReference>
<keyword evidence="3" id="KW-0547">Nucleotide-binding</keyword>
<dbReference type="InterPro" id="IPR045851">
    <property type="entry name" value="AMP-bd_C_sf"/>
</dbReference>
<keyword evidence="4" id="KW-0067">ATP-binding</keyword>
<proteinExistence type="inferred from homology"/>
<evidence type="ECO:0000313" key="7">
    <source>
        <dbReference type="EMBL" id="CCC71451.1"/>
    </source>
</evidence>
<evidence type="ECO:0000256" key="4">
    <source>
        <dbReference type="ARBA" id="ARBA00022840"/>
    </source>
</evidence>
<dbReference type="GeneID" id="96905130"/>
<evidence type="ECO:0000259" key="6">
    <source>
        <dbReference type="Pfam" id="PF13193"/>
    </source>
</evidence>
<keyword evidence="2" id="KW-0436">Ligase</keyword>
<dbReference type="Pfam" id="PF13193">
    <property type="entry name" value="AMP-binding_C"/>
    <property type="match status" value="1"/>
</dbReference>
<keyword evidence="8" id="KW-1185">Reference proteome</keyword>
<dbReference type="Pfam" id="PF00501">
    <property type="entry name" value="AMP-binding"/>
    <property type="match status" value="1"/>
</dbReference>
<dbReference type="eggNOG" id="KOG1176">
    <property type="taxonomic scope" value="Eukaryota"/>
</dbReference>
<evidence type="ECO:0000256" key="2">
    <source>
        <dbReference type="ARBA" id="ARBA00022598"/>
    </source>
</evidence>
<dbReference type="KEGG" id="ncs:NCAS_0H01410"/>
<organism evidence="7 8">
    <name type="scientific">Naumovozyma castellii</name>
    <name type="common">Yeast</name>
    <name type="synonym">Saccharomyces castellii</name>
    <dbReference type="NCBI Taxonomy" id="27288"/>
    <lineage>
        <taxon>Eukaryota</taxon>
        <taxon>Fungi</taxon>
        <taxon>Dikarya</taxon>
        <taxon>Ascomycota</taxon>
        <taxon>Saccharomycotina</taxon>
        <taxon>Saccharomycetes</taxon>
        <taxon>Saccharomycetales</taxon>
        <taxon>Saccharomycetaceae</taxon>
        <taxon>Naumovozyma</taxon>
    </lineage>
</organism>
<dbReference type="FunCoup" id="G0VIX4">
    <property type="interactions" value="676"/>
</dbReference>
<dbReference type="FunFam" id="3.40.50.12780:FF:000039">
    <property type="entry name" value="Peroxisomal-coenzyme A synthetase"/>
    <property type="match status" value="1"/>
</dbReference>
<dbReference type="InterPro" id="IPR045310">
    <property type="entry name" value="Pcs60-like"/>
</dbReference>
<gene>
    <name evidence="7" type="primary">NCAS0H01410</name>
    <name evidence="7" type="ordered locus">NCAS_0H01410</name>
</gene>
<dbReference type="GO" id="GO:0005778">
    <property type="term" value="C:peroxisomal membrane"/>
    <property type="evidence" value="ECO:0007669"/>
    <property type="project" value="EnsemblFungi"/>
</dbReference>
<dbReference type="Gene3D" id="3.40.50.12780">
    <property type="entry name" value="N-terminal domain of ligase-like"/>
    <property type="match status" value="1"/>
</dbReference>
<dbReference type="EMBL" id="HE576759">
    <property type="protein sequence ID" value="CCC71451.1"/>
    <property type="molecule type" value="Genomic_DNA"/>
</dbReference>
<feature type="domain" description="AMP-dependent synthetase/ligase" evidence="5">
    <location>
        <begin position="17"/>
        <end position="393"/>
    </location>
</feature>
<dbReference type="PANTHER" id="PTHR43201:SF5">
    <property type="entry name" value="MEDIUM-CHAIN ACYL-COA LIGASE ACSF2, MITOCHONDRIAL"/>
    <property type="match status" value="1"/>
</dbReference>
<dbReference type="InterPro" id="IPR000873">
    <property type="entry name" value="AMP-dep_synth/lig_dom"/>
</dbReference>
<sequence>MPATNTASFNDTFKVSDNIAIVVPETNIQVTYRDLSHMVGHFQNVFNDPQCPLYDAVQRQSTVAISIPNGLEFVVAFLSATMDSKIAAPLNPNYKEKEFNFYLNDLKSKVICVPQGTTKKFNAEIMKSAKTFNCFVAELYFNRERFRIECDIFSPKDNYKKQIYTSLNNPKYINNNPTRFPGFSRSSDIALILHTSGTTSAPKTVPLLHLNIVRSTLNIAETYKLTSKDRSYIVMPLFHVHGLIGVLLSTFRTQGSVVIPSRFSPKTFWDQYITYHCDWFSCVPTISMIMLNAPRPSPMPYIRFIRSCSSSLAPSTFHELEKEFQTPVLEAYAMTEAAHQMTSNNLPPGKRKPGTVGQPQGVQVVILDDADNVLKQGQIGEVSIRGENVTLGYKNNDKANKENFTKRENFFRTGDQGYFDPEGFLVLTGRIKELINRGGEKISPIELDGIMLSNPKVDEAVSFGVADPMYGQIVQAAVVLKPGEKTNYEEFIKFMEPKVAKFKLPVKVYFVNKLPKTATGKIQRRIIADTFARASKNKSKL</sequence>
<dbReference type="InterPro" id="IPR025110">
    <property type="entry name" value="AMP-bd_C"/>
</dbReference>
<reference evidence="7 8" key="1">
    <citation type="journal article" date="2011" name="Proc. Natl. Acad. Sci. U.S.A.">
        <title>Evolutionary erosion of yeast sex chromosomes by mating-type switching accidents.</title>
        <authorList>
            <person name="Gordon J.L."/>
            <person name="Armisen D."/>
            <person name="Proux-Wera E."/>
            <person name="Oheigeartaigh S.S."/>
            <person name="Byrne K.P."/>
            <person name="Wolfe K.H."/>
        </authorList>
    </citation>
    <scope>NUCLEOTIDE SEQUENCE [LARGE SCALE GENOMIC DNA]</scope>
    <source>
        <strain evidence="8">ATCC 76901 / BCRC 22586 / CBS 4309 / NBRC 1992 / NRRL Y-12630</strain>
    </source>
</reference>
<dbReference type="STRING" id="1064592.G0VIX4"/>
<dbReference type="PROSITE" id="PS00455">
    <property type="entry name" value="AMP_BINDING"/>
    <property type="match status" value="1"/>
</dbReference>
<feature type="domain" description="AMP-binding enzyme C-terminal" evidence="6">
    <location>
        <begin position="447"/>
        <end position="521"/>
    </location>
</feature>